<dbReference type="InterPro" id="IPR052709">
    <property type="entry name" value="Transposase-MT_Hybrid"/>
</dbReference>
<feature type="domain" description="Mos1 transposase HTH" evidence="1">
    <location>
        <begin position="46"/>
        <end position="94"/>
    </location>
</feature>
<name>A0A8C4Q689_EPTBU</name>
<dbReference type="InterPro" id="IPR041426">
    <property type="entry name" value="Mos1_HTH"/>
</dbReference>
<dbReference type="Proteomes" id="UP000694388">
    <property type="component" value="Unplaced"/>
</dbReference>
<organism evidence="2 3">
    <name type="scientific">Eptatretus burgeri</name>
    <name type="common">Inshore hagfish</name>
    <dbReference type="NCBI Taxonomy" id="7764"/>
    <lineage>
        <taxon>Eukaryota</taxon>
        <taxon>Metazoa</taxon>
        <taxon>Chordata</taxon>
        <taxon>Craniata</taxon>
        <taxon>Vertebrata</taxon>
        <taxon>Cyclostomata</taxon>
        <taxon>Myxini</taxon>
        <taxon>Myxiniformes</taxon>
        <taxon>Myxinidae</taxon>
        <taxon>Eptatretinae</taxon>
        <taxon>Eptatretus</taxon>
    </lineage>
</organism>
<dbReference type="InterPro" id="IPR001888">
    <property type="entry name" value="Transposase_1"/>
</dbReference>
<sequence>MEGCSAVDGWRGFSFYHTWGSRGEFVLAPARVSRSFPHYPIMDLAKIKHRAVIKFLCKEGASYKEIHKRMVAVYGTTAPSYSTVAKWAADFKRGRVSLEDDPRSGRPADATDPQTVSQVEALIVEDRRIKVAEISAELGISQGSVFTIIHEHLGMFKVSARWVPRNISTQHRQQRLVSCGELLKLFNVDPADFIARVVTGDETWLHHWDPETNLESMQWKHKGSPPPKKFRAQSSGGKIMASFFWDAKGILLTDYMHHKTTITAEYYARLMEKLQQAIKDKRRGMLTKGVLLYSDVPMDNDHLAQTAICECGFEQLDHPPCSPDLIPGDYYLFRHLKSFLRGRRFASDKELIEVTETWLERQPENFYFTGIESLKDKWSRCIEVNGHYIEK</sequence>
<reference evidence="2" key="1">
    <citation type="submission" date="2025-05" db="UniProtKB">
        <authorList>
            <consortium name="Ensembl"/>
        </authorList>
    </citation>
    <scope>IDENTIFICATION</scope>
</reference>
<dbReference type="GeneTree" id="ENSGT00940000164451"/>
<evidence type="ECO:0000313" key="3">
    <source>
        <dbReference type="Proteomes" id="UP000694388"/>
    </source>
</evidence>
<dbReference type="GO" id="GO:0003676">
    <property type="term" value="F:nucleic acid binding"/>
    <property type="evidence" value="ECO:0007669"/>
    <property type="project" value="InterPro"/>
</dbReference>
<accession>A0A8C4Q689</accession>
<dbReference type="Pfam" id="PF01359">
    <property type="entry name" value="Transposase_1"/>
    <property type="match status" value="1"/>
</dbReference>
<dbReference type="AlphaFoldDB" id="A0A8C4Q689"/>
<dbReference type="Ensembl" id="ENSEBUT00000011227.1">
    <property type="protein sequence ID" value="ENSEBUP00000010676.1"/>
    <property type="gene ID" value="ENSEBUG00000006870.1"/>
</dbReference>
<dbReference type="Pfam" id="PF17906">
    <property type="entry name" value="HTH_48"/>
    <property type="match status" value="1"/>
</dbReference>
<dbReference type="PANTHER" id="PTHR46060">
    <property type="entry name" value="MARINER MOS1 TRANSPOSASE-LIKE PROTEIN"/>
    <property type="match status" value="1"/>
</dbReference>
<dbReference type="Gene3D" id="1.10.10.1450">
    <property type="match status" value="1"/>
</dbReference>
<protein>
    <recommendedName>
        <fullName evidence="1">Mos1 transposase HTH domain-containing protein</fullName>
    </recommendedName>
</protein>
<dbReference type="Ensembl" id="ENSEBUT00000011234.1">
    <property type="protein sequence ID" value="ENSEBUP00000010683.1"/>
    <property type="gene ID" value="ENSEBUG00000006870.1"/>
</dbReference>
<proteinExistence type="predicted"/>
<dbReference type="InterPro" id="IPR036397">
    <property type="entry name" value="RNaseH_sf"/>
</dbReference>
<evidence type="ECO:0000259" key="1">
    <source>
        <dbReference type="Pfam" id="PF17906"/>
    </source>
</evidence>
<dbReference type="PANTHER" id="PTHR46060:SF1">
    <property type="entry name" value="MARINER MOS1 TRANSPOSASE-LIKE PROTEIN"/>
    <property type="match status" value="1"/>
</dbReference>
<keyword evidence="3" id="KW-1185">Reference proteome</keyword>
<evidence type="ECO:0000313" key="2">
    <source>
        <dbReference type="Ensembl" id="ENSEBUP00000010683.1"/>
    </source>
</evidence>
<dbReference type="Gene3D" id="3.30.420.10">
    <property type="entry name" value="Ribonuclease H-like superfamily/Ribonuclease H"/>
    <property type="match status" value="1"/>
</dbReference>
<dbReference type="OMA" id="ASHECGF"/>